<reference evidence="1 2" key="1">
    <citation type="journal article" date="2017" name="PLoS Biol.">
        <title>The sea cucumber genome provides insights into morphological evolution and visceral regeneration.</title>
        <authorList>
            <person name="Zhang X."/>
            <person name="Sun L."/>
            <person name="Yuan J."/>
            <person name="Sun Y."/>
            <person name="Gao Y."/>
            <person name="Zhang L."/>
            <person name="Li S."/>
            <person name="Dai H."/>
            <person name="Hamel J.F."/>
            <person name="Liu C."/>
            <person name="Yu Y."/>
            <person name="Liu S."/>
            <person name="Lin W."/>
            <person name="Guo K."/>
            <person name="Jin S."/>
            <person name="Xu P."/>
            <person name="Storey K.B."/>
            <person name="Huan P."/>
            <person name="Zhang T."/>
            <person name="Zhou Y."/>
            <person name="Zhang J."/>
            <person name="Lin C."/>
            <person name="Li X."/>
            <person name="Xing L."/>
            <person name="Huo D."/>
            <person name="Sun M."/>
            <person name="Wang L."/>
            <person name="Mercier A."/>
            <person name="Li F."/>
            <person name="Yang H."/>
            <person name="Xiang J."/>
        </authorList>
    </citation>
    <scope>NUCLEOTIDE SEQUENCE [LARGE SCALE GENOMIC DNA]</scope>
    <source>
        <strain evidence="1">Shaxun</strain>
        <tissue evidence="1">Muscle</tissue>
    </source>
</reference>
<gene>
    <name evidence="1" type="ORF">BSL78_12904</name>
</gene>
<sequence length="198" mass="22457">MNFKISWIIVNRLLKGTEFHSDNFIYSASKDDWSDSQCIPYIRTASNALVKEIEQEFPQLELLSDFTFDVTKVVWGKVNIIVDQEFLIDFKEFVAKQAVAHNDNSVIGQYLIDSITQTSDGNMVVSGTAPDNYSHITVINSKGKIQKQDQMTRDTKSTAHVIVVTYPSIRSSRFVHPMKSVFTMFVMVHTTGSTSMML</sequence>
<dbReference type="EMBL" id="MRZV01000429">
    <property type="protein sequence ID" value="PIK50198.1"/>
    <property type="molecule type" value="Genomic_DNA"/>
</dbReference>
<name>A0A2G8KQF8_STIJA</name>
<organism evidence="1 2">
    <name type="scientific">Stichopus japonicus</name>
    <name type="common">Sea cucumber</name>
    <dbReference type="NCBI Taxonomy" id="307972"/>
    <lineage>
        <taxon>Eukaryota</taxon>
        <taxon>Metazoa</taxon>
        <taxon>Echinodermata</taxon>
        <taxon>Eleutherozoa</taxon>
        <taxon>Echinozoa</taxon>
        <taxon>Holothuroidea</taxon>
        <taxon>Aspidochirotacea</taxon>
        <taxon>Aspidochirotida</taxon>
        <taxon>Stichopodidae</taxon>
        <taxon>Apostichopus</taxon>
    </lineage>
</organism>
<proteinExistence type="predicted"/>
<comment type="caution">
    <text evidence="1">The sequence shown here is derived from an EMBL/GenBank/DDBJ whole genome shotgun (WGS) entry which is preliminary data.</text>
</comment>
<dbReference type="AlphaFoldDB" id="A0A2G8KQF8"/>
<accession>A0A2G8KQF8</accession>
<dbReference type="Proteomes" id="UP000230750">
    <property type="component" value="Unassembled WGS sequence"/>
</dbReference>
<protein>
    <submittedName>
        <fullName evidence="1">Uncharacterized protein</fullName>
    </submittedName>
</protein>
<keyword evidence="2" id="KW-1185">Reference proteome</keyword>
<evidence type="ECO:0000313" key="2">
    <source>
        <dbReference type="Proteomes" id="UP000230750"/>
    </source>
</evidence>
<evidence type="ECO:0000313" key="1">
    <source>
        <dbReference type="EMBL" id="PIK50198.1"/>
    </source>
</evidence>